<dbReference type="PANTHER" id="PTHR30269">
    <property type="entry name" value="TRANSMEMBRANE PROTEIN YFCA"/>
    <property type="match status" value="1"/>
</dbReference>
<feature type="transmembrane region" description="Helical" evidence="8">
    <location>
        <begin position="192"/>
        <end position="215"/>
    </location>
</feature>
<dbReference type="RefSeq" id="WP_251778164.1">
    <property type="nucleotide sequence ID" value="NZ_JAMKFE010000005.1"/>
</dbReference>
<reference evidence="9" key="1">
    <citation type="submission" date="2022-05" db="EMBL/GenBank/DDBJ databases">
        <title>Schlegelella sp. nov., isolated from mangrove soil.</title>
        <authorList>
            <person name="Liu Y."/>
            <person name="Ge X."/>
            <person name="Liu W."/>
        </authorList>
    </citation>
    <scope>NUCLEOTIDE SEQUENCE</scope>
    <source>
        <strain evidence="9">S2-27</strain>
    </source>
</reference>
<evidence type="ECO:0000256" key="1">
    <source>
        <dbReference type="ARBA" id="ARBA00004651"/>
    </source>
</evidence>
<keyword evidence="6 8" id="KW-1133">Transmembrane helix</keyword>
<feature type="transmembrane region" description="Helical" evidence="8">
    <location>
        <begin position="68"/>
        <end position="89"/>
    </location>
</feature>
<feature type="transmembrane region" description="Helical" evidence="8">
    <location>
        <begin position="96"/>
        <end position="115"/>
    </location>
</feature>
<protein>
    <recommendedName>
        <fullName evidence="8">Probable membrane transporter protein</fullName>
    </recommendedName>
</protein>
<proteinExistence type="inferred from homology"/>
<feature type="transmembrane region" description="Helical" evidence="8">
    <location>
        <begin position="227"/>
        <end position="247"/>
    </location>
</feature>
<dbReference type="InterPro" id="IPR052017">
    <property type="entry name" value="TSUP"/>
</dbReference>
<comment type="similarity">
    <text evidence="2 8">Belongs to the 4-toluene sulfonate uptake permease (TSUP) (TC 2.A.102) family.</text>
</comment>
<dbReference type="Proteomes" id="UP001165541">
    <property type="component" value="Unassembled WGS sequence"/>
</dbReference>
<accession>A0ABT0YML2</accession>
<comment type="caution">
    <text evidence="9">The sequence shown here is derived from an EMBL/GenBank/DDBJ whole genome shotgun (WGS) entry which is preliminary data.</text>
</comment>
<feature type="transmembrane region" description="Helical" evidence="8">
    <location>
        <begin position="167"/>
        <end position="186"/>
    </location>
</feature>
<keyword evidence="10" id="KW-1185">Reference proteome</keyword>
<keyword evidence="3" id="KW-0813">Transport</keyword>
<keyword evidence="7 8" id="KW-0472">Membrane</keyword>
<name>A0ABT0YML2_9BURK</name>
<sequence>MGAETWFIALGAMAAGFVQGLSGFAFGMVAMSIWVWGVDPRLAAVLAVFGGLTGQVIATFTVPRRWNWPMLLPLLSGAAVGVPLGVWVLPLLDAGLFKLVFGAFLLVCCPLLLMAPRLPRIGSAGWPSDALTGAAGGFMGGLGGFTGVVPTLWYTLRGLEKDVQRGLIQNFNLAALSVTMAAYVATGAVTAPMWPALAIVAASLLVPALIGARLYIGLSQQAFRQVVLVLLTLSGAAVFASGVAAVVRG</sequence>
<evidence type="ECO:0000256" key="2">
    <source>
        <dbReference type="ARBA" id="ARBA00009142"/>
    </source>
</evidence>
<dbReference type="PANTHER" id="PTHR30269:SF37">
    <property type="entry name" value="MEMBRANE TRANSPORTER PROTEIN"/>
    <property type="match status" value="1"/>
</dbReference>
<dbReference type="Pfam" id="PF01925">
    <property type="entry name" value="TauE"/>
    <property type="match status" value="1"/>
</dbReference>
<evidence type="ECO:0000256" key="8">
    <source>
        <dbReference type="RuleBase" id="RU363041"/>
    </source>
</evidence>
<feature type="transmembrane region" description="Helical" evidence="8">
    <location>
        <begin position="6"/>
        <end position="30"/>
    </location>
</feature>
<evidence type="ECO:0000256" key="3">
    <source>
        <dbReference type="ARBA" id="ARBA00022448"/>
    </source>
</evidence>
<evidence type="ECO:0000313" key="9">
    <source>
        <dbReference type="EMBL" id="MCM5679962.1"/>
    </source>
</evidence>
<keyword evidence="5 8" id="KW-0812">Transmembrane</keyword>
<evidence type="ECO:0000256" key="6">
    <source>
        <dbReference type="ARBA" id="ARBA00022989"/>
    </source>
</evidence>
<comment type="subcellular location">
    <subcellularLocation>
        <location evidence="1 8">Cell membrane</location>
        <topology evidence="1 8">Multi-pass membrane protein</topology>
    </subcellularLocation>
</comment>
<feature type="transmembrane region" description="Helical" evidence="8">
    <location>
        <begin position="42"/>
        <end position="62"/>
    </location>
</feature>
<gene>
    <name evidence="9" type="ORF">M8A51_10500</name>
</gene>
<feature type="transmembrane region" description="Helical" evidence="8">
    <location>
        <begin position="135"/>
        <end position="155"/>
    </location>
</feature>
<evidence type="ECO:0000313" key="10">
    <source>
        <dbReference type="Proteomes" id="UP001165541"/>
    </source>
</evidence>
<dbReference type="EMBL" id="JAMKFE010000005">
    <property type="protein sequence ID" value="MCM5679962.1"/>
    <property type="molecule type" value="Genomic_DNA"/>
</dbReference>
<evidence type="ECO:0000256" key="5">
    <source>
        <dbReference type="ARBA" id="ARBA00022692"/>
    </source>
</evidence>
<evidence type="ECO:0000256" key="4">
    <source>
        <dbReference type="ARBA" id="ARBA00022475"/>
    </source>
</evidence>
<dbReference type="InterPro" id="IPR002781">
    <property type="entry name" value="TM_pro_TauE-like"/>
</dbReference>
<organism evidence="9 10">
    <name type="scientific">Caldimonas mangrovi</name>
    <dbReference type="NCBI Taxonomy" id="2944811"/>
    <lineage>
        <taxon>Bacteria</taxon>
        <taxon>Pseudomonadati</taxon>
        <taxon>Pseudomonadota</taxon>
        <taxon>Betaproteobacteria</taxon>
        <taxon>Burkholderiales</taxon>
        <taxon>Sphaerotilaceae</taxon>
        <taxon>Caldimonas</taxon>
    </lineage>
</organism>
<evidence type="ECO:0000256" key="7">
    <source>
        <dbReference type="ARBA" id="ARBA00023136"/>
    </source>
</evidence>
<keyword evidence="4 8" id="KW-1003">Cell membrane</keyword>